<dbReference type="GO" id="GO:0098719">
    <property type="term" value="P:sodium ion import across plasma membrane"/>
    <property type="evidence" value="ECO:0007669"/>
    <property type="project" value="TreeGrafter"/>
</dbReference>
<reference evidence="15 16" key="1">
    <citation type="journal article" date="2018" name="Nat. Biotechnol.">
        <title>A standardized bacterial taxonomy based on genome phylogeny substantially revises the tree of life.</title>
        <authorList>
            <person name="Parks D.H."/>
            <person name="Chuvochina M."/>
            <person name="Waite D.W."/>
            <person name="Rinke C."/>
            <person name="Skarshewski A."/>
            <person name="Chaumeil P.A."/>
            <person name="Hugenholtz P."/>
        </authorList>
    </citation>
    <scope>NUCLEOTIDE SEQUENCE [LARGE SCALE GENOMIC DNA]</scope>
    <source>
        <strain evidence="15">UBA8739</strain>
    </source>
</reference>
<feature type="transmembrane region" description="Helical" evidence="13">
    <location>
        <begin position="203"/>
        <end position="229"/>
    </location>
</feature>
<evidence type="ECO:0000256" key="8">
    <source>
        <dbReference type="ARBA" id="ARBA00023053"/>
    </source>
</evidence>
<feature type="transmembrane region" description="Helical" evidence="13">
    <location>
        <begin position="385"/>
        <end position="405"/>
    </location>
</feature>
<evidence type="ECO:0000256" key="1">
    <source>
        <dbReference type="ARBA" id="ARBA00004651"/>
    </source>
</evidence>
<dbReference type="GO" id="GO:0005886">
    <property type="term" value="C:plasma membrane"/>
    <property type="evidence" value="ECO:0007669"/>
    <property type="project" value="UniProtKB-SubCell"/>
</dbReference>
<dbReference type="Pfam" id="PF00999">
    <property type="entry name" value="Na_H_Exchanger"/>
    <property type="match status" value="1"/>
</dbReference>
<keyword evidence="7 13" id="KW-1133">Transmembrane helix</keyword>
<dbReference type="EMBL" id="DMAI01000121">
    <property type="protein sequence ID" value="HAE47264.1"/>
    <property type="molecule type" value="Genomic_DNA"/>
</dbReference>
<evidence type="ECO:0000256" key="9">
    <source>
        <dbReference type="ARBA" id="ARBA00023065"/>
    </source>
</evidence>
<evidence type="ECO:0000256" key="5">
    <source>
        <dbReference type="ARBA" id="ARBA00022475"/>
    </source>
</evidence>
<evidence type="ECO:0000256" key="2">
    <source>
        <dbReference type="ARBA" id="ARBA00007367"/>
    </source>
</evidence>
<feature type="transmembrane region" description="Helical" evidence="13">
    <location>
        <begin position="102"/>
        <end position="125"/>
    </location>
</feature>
<proteinExistence type="inferred from homology"/>
<feature type="transmembrane region" description="Helical" evidence="13">
    <location>
        <begin position="173"/>
        <end position="191"/>
    </location>
</feature>
<gene>
    <name evidence="15" type="ORF">DCK97_07570</name>
</gene>
<evidence type="ECO:0000256" key="7">
    <source>
        <dbReference type="ARBA" id="ARBA00022989"/>
    </source>
</evidence>
<dbReference type="GO" id="GO:0015386">
    <property type="term" value="F:potassium:proton antiporter activity"/>
    <property type="evidence" value="ECO:0007669"/>
    <property type="project" value="TreeGrafter"/>
</dbReference>
<evidence type="ECO:0000259" key="14">
    <source>
        <dbReference type="Pfam" id="PF00999"/>
    </source>
</evidence>
<keyword evidence="11" id="KW-0739">Sodium transport</keyword>
<evidence type="ECO:0000256" key="11">
    <source>
        <dbReference type="ARBA" id="ARBA00023201"/>
    </source>
</evidence>
<dbReference type="PANTHER" id="PTHR10110">
    <property type="entry name" value="SODIUM/HYDROGEN EXCHANGER"/>
    <property type="match status" value="1"/>
</dbReference>
<comment type="subcellular location">
    <subcellularLocation>
        <location evidence="1">Cell membrane</location>
        <topology evidence="1">Multi-pass membrane protein</topology>
    </subcellularLocation>
</comment>
<evidence type="ECO:0000256" key="3">
    <source>
        <dbReference type="ARBA" id="ARBA00022448"/>
    </source>
</evidence>
<evidence type="ECO:0000256" key="12">
    <source>
        <dbReference type="SAM" id="MobiDB-lite"/>
    </source>
</evidence>
<feature type="transmembrane region" description="Helical" evidence="13">
    <location>
        <begin position="359"/>
        <end position="379"/>
    </location>
</feature>
<keyword evidence="8" id="KW-0915">Sodium</keyword>
<comment type="caution">
    <text evidence="15">The sequence shown here is derived from an EMBL/GenBank/DDBJ whole genome shotgun (WGS) entry which is preliminary data.</text>
</comment>
<feature type="transmembrane region" description="Helical" evidence="13">
    <location>
        <begin position="235"/>
        <end position="253"/>
    </location>
</feature>
<evidence type="ECO:0000256" key="10">
    <source>
        <dbReference type="ARBA" id="ARBA00023136"/>
    </source>
</evidence>
<keyword evidence="4" id="KW-0050">Antiport</keyword>
<feature type="transmembrane region" description="Helical" evidence="13">
    <location>
        <begin position="289"/>
        <end position="314"/>
    </location>
</feature>
<evidence type="ECO:0000256" key="6">
    <source>
        <dbReference type="ARBA" id="ARBA00022692"/>
    </source>
</evidence>
<feature type="compositionally biased region" description="Polar residues" evidence="12">
    <location>
        <begin position="425"/>
        <end position="436"/>
    </location>
</feature>
<comment type="similarity">
    <text evidence="2">Belongs to the monovalent cation:proton antiporter 1 (CPA1) transporter (TC 2.A.36) family.</text>
</comment>
<feature type="domain" description="Cation/H+ exchanger transmembrane" evidence="14">
    <location>
        <begin position="14"/>
        <end position="410"/>
    </location>
</feature>
<sequence>MLSLFQLLASLLTVTAVFAWLNHRIFRLPANIGLLVMGLGASLLLIAIELLFPETHLYGALTQGLRQIDFYEAVMHGMLAFLLFAGALHVDLGRLRRRAPVVGVLATVGVGISTLIIAGGLWAGAAALGIDIAFAWALVFGALIAPTDPVAVLSTLKAVDVPETLETDMTGEALFNDGIAVVLFTITLEAATGPSEGFGLSHILRLLVVEAGGGAALGLATGFLAFRALRAIDDYSIEVMISLALVTGTYALADMLQMSGPISVVVAGVLIGNHGAADAMSAQTRRYVFGFWTLVDDTLNAVLFLLIGLEVLVLGFDPDLAWIGLVAIPLALLARFASVGLPVAVLAHWKSFARGTVPVLTWGGVRGGISVALALSLPASPDRPVILVAAYAVVLFTIVVQGLSLDRVVRRTALPDDATAPGPDQPSSAPSTPGNA</sequence>
<dbReference type="AlphaFoldDB" id="A0A3B9IHB9"/>
<feature type="region of interest" description="Disordered" evidence="12">
    <location>
        <begin position="415"/>
        <end position="436"/>
    </location>
</feature>
<dbReference type="Proteomes" id="UP000257706">
    <property type="component" value="Unassembled WGS sequence"/>
</dbReference>
<keyword evidence="9" id="KW-0406">Ion transport</keyword>
<dbReference type="GO" id="GO:0051453">
    <property type="term" value="P:regulation of intracellular pH"/>
    <property type="evidence" value="ECO:0007669"/>
    <property type="project" value="TreeGrafter"/>
</dbReference>
<feature type="transmembrane region" description="Helical" evidence="13">
    <location>
        <begin position="320"/>
        <end position="347"/>
    </location>
</feature>
<keyword evidence="10 13" id="KW-0472">Membrane</keyword>
<dbReference type="Gene3D" id="6.10.140.1330">
    <property type="match status" value="1"/>
</dbReference>
<dbReference type="InterPro" id="IPR018422">
    <property type="entry name" value="Cation/H_exchanger_CPA1"/>
</dbReference>
<keyword evidence="6 13" id="KW-0812">Transmembrane</keyword>
<protein>
    <submittedName>
        <fullName evidence="15">Sodium:proton antiporter</fullName>
    </submittedName>
</protein>
<organism evidence="15 16">
    <name type="scientific">Tistrella mobilis</name>
    <dbReference type="NCBI Taxonomy" id="171437"/>
    <lineage>
        <taxon>Bacteria</taxon>
        <taxon>Pseudomonadati</taxon>
        <taxon>Pseudomonadota</taxon>
        <taxon>Alphaproteobacteria</taxon>
        <taxon>Geminicoccales</taxon>
        <taxon>Geminicoccaceae</taxon>
        <taxon>Tistrella</taxon>
    </lineage>
</organism>
<evidence type="ECO:0000256" key="13">
    <source>
        <dbReference type="SAM" id="Phobius"/>
    </source>
</evidence>
<feature type="transmembrane region" description="Helical" evidence="13">
    <location>
        <begin position="73"/>
        <end position="90"/>
    </location>
</feature>
<evidence type="ECO:0000256" key="4">
    <source>
        <dbReference type="ARBA" id="ARBA00022449"/>
    </source>
</evidence>
<feature type="transmembrane region" description="Helical" evidence="13">
    <location>
        <begin position="32"/>
        <end position="52"/>
    </location>
</feature>
<keyword evidence="5" id="KW-1003">Cell membrane</keyword>
<name>A0A3B9IHB9_9PROT</name>
<feature type="transmembrane region" description="Helical" evidence="13">
    <location>
        <begin position="132"/>
        <end position="153"/>
    </location>
</feature>
<dbReference type="PANTHER" id="PTHR10110:SF195">
    <property type="entry name" value="NA(+)_H(+) ANTIPORTER NHAS2"/>
    <property type="match status" value="1"/>
</dbReference>
<keyword evidence="3" id="KW-0813">Transport</keyword>
<accession>A0A3B9IHB9</accession>
<dbReference type="InterPro" id="IPR006153">
    <property type="entry name" value="Cation/H_exchanger_TM"/>
</dbReference>
<dbReference type="GO" id="GO:0015385">
    <property type="term" value="F:sodium:proton antiporter activity"/>
    <property type="evidence" value="ECO:0007669"/>
    <property type="project" value="InterPro"/>
</dbReference>
<evidence type="ECO:0000313" key="15">
    <source>
        <dbReference type="EMBL" id="HAE47264.1"/>
    </source>
</evidence>
<evidence type="ECO:0000313" key="16">
    <source>
        <dbReference type="Proteomes" id="UP000257706"/>
    </source>
</evidence>